<accession>A0A1G6WVZ9</accession>
<keyword evidence="3" id="KW-1185">Reference proteome</keyword>
<sequence>MPQRNRNRERLRAGALTSPPAVSAMGTPPSETAPPKAVVQIHTAAEAAELADRLLSAGRGWPVAVVTIATGSQAPFIDAAELKTEVGDLGEVVVMPTSNVSWAFSTAMPSQTQVYGGAGRVYGVDQAWVSDPYASPLRFAYSPADSPKVVAQLLSDTMAAALRAGLLVGDDPHSTTEHSGVVQGLIGERAIVQLDHGGQATIWAELTVPGIALEQLVRAGQPITGPLDPESRRLDIRHAIAPAEEFLRGYAPGDVVLVDVASADEGSVTVRPHPSMVVRIPRFLVTDNPLDLVNELFTAGEVILARVIAVGSRLELRLDDIDDDAHVDTPALLPGGPPWLTLPAPRVAAPIEPEPVEEPRADVPPPPTATIAGPPATMHDGALGTFHELLSLRVLTRRQEEELTRTRTKLAGAMTKYRKAEDTRRTLQKKLKSRPAAAETHDYSGAFNDPEEQFRFEVALAWARRIPADQKPELPLGPYIVGPRFVASLAATEGISRAKVVDVVVEVLTGLAKTSATRAPHLLRINGTGGSPARQREDGAVCWRVALQQSSPSARRLHYWALGETIELSRIVTHDDMEP</sequence>
<evidence type="ECO:0000256" key="1">
    <source>
        <dbReference type="SAM" id="MobiDB-lite"/>
    </source>
</evidence>
<name>A0A1G6WVZ9_9MICO</name>
<gene>
    <name evidence="2" type="ORF">SAMN05216410_0002</name>
</gene>
<evidence type="ECO:0000313" key="3">
    <source>
        <dbReference type="Proteomes" id="UP000199039"/>
    </source>
</evidence>
<protein>
    <recommendedName>
        <fullName evidence="4">S1 motif domain-containing protein</fullName>
    </recommendedName>
</protein>
<dbReference type="RefSeq" id="WP_217629198.1">
    <property type="nucleotide sequence ID" value="NZ_FMYH01000010.1"/>
</dbReference>
<reference evidence="2 3" key="1">
    <citation type="submission" date="2016-09" db="EMBL/GenBank/DDBJ databases">
        <authorList>
            <person name="Capua I."/>
            <person name="De Benedictis P."/>
            <person name="Joannis T."/>
            <person name="Lombin L.H."/>
            <person name="Cattoli G."/>
        </authorList>
    </citation>
    <scope>NUCLEOTIDE SEQUENCE [LARGE SCALE GENOMIC DNA]</scope>
    <source>
        <strain evidence="2 3">ISLP-3</strain>
    </source>
</reference>
<proteinExistence type="predicted"/>
<feature type="region of interest" description="Disordered" evidence="1">
    <location>
        <begin position="1"/>
        <end position="34"/>
    </location>
</feature>
<feature type="region of interest" description="Disordered" evidence="1">
    <location>
        <begin position="414"/>
        <end position="446"/>
    </location>
</feature>
<dbReference type="EMBL" id="FMYH01000010">
    <property type="protein sequence ID" value="SDD69195.1"/>
    <property type="molecule type" value="Genomic_DNA"/>
</dbReference>
<dbReference type="Proteomes" id="UP000199039">
    <property type="component" value="Unassembled WGS sequence"/>
</dbReference>
<evidence type="ECO:0008006" key="4">
    <source>
        <dbReference type="Google" id="ProtNLM"/>
    </source>
</evidence>
<dbReference type="AlphaFoldDB" id="A0A1G6WVZ9"/>
<feature type="compositionally biased region" description="Basic and acidic residues" evidence="1">
    <location>
        <begin position="1"/>
        <end position="12"/>
    </location>
</feature>
<organism evidence="2 3">
    <name type="scientific">Sanguibacter gelidistatuariae</name>
    <dbReference type="NCBI Taxonomy" id="1814289"/>
    <lineage>
        <taxon>Bacteria</taxon>
        <taxon>Bacillati</taxon>
        <taxon>Actinomycetota</taxon>
        <taxon>Actinomycetes</taxon>
        <taxon>Micrococcales</taxon>
        <taxon>Sanguibacteraceae</taxon>
        <taxon>Sanguibacter</taxon>
    </lineage>
</organism>
<evidence type="ECO:0000313" key="2">
    <source>
        <dbReference type="EMBL" id="SDD69195.1"/>
    </source>
</evidence>